<evidence type="ECO:0000313" key="1">
    <source>
        <dbReference type="EMBL" id="KAK1859264.1"/>
    </source>
</evidence>
<evidence type="ECO:0000313" key="2">
    <source>
        <dbReference type="Proteomes" id="UP000798662"/>
    </source>
</evidence>
<name>A0ACC3BMQ5_PYRYE</name>
<organism evidence="1 2">
    <name type="scientific">Pyropia yezoensis</name>
    <name type="common">Susabi-nori</name>
    <name type="synonym">Porphyra yezoensis</name>
    <dbReference type="NCBI Taxonomy" id="2788"/>
    <lineage>
        <taxon>Eukaryota</taxon>
        <taxon>Rhodophyta</taxon>
        <taxon>Bangiophyceae</taxon>
        <taxon>Bangiales</taxon>
        <taxon>Bangiaceae</taxon>
        <taxon>Pyropia</taxon>
    </lineage>
</organism>
<comment type="caution">
    <text evidence="1">The sequence shown here is derived from an EMBL/GenBank/DDBJ whole genome shotgun (WGS) entry which is preliminary data.</text>
</comment>
<keyword evidence="2" id="KW-1185">Reference proteome</keyword>
<reference evidence="1" key="1">
    <citation type="submission" date="2019-11" db="EMBL/GenBank/DDBJ databases">
        <title>Nori genome reveals adaptations in red seaweeds to the harsh intertidal environment.</title>
        <authorList>
            <person name="Wang D."/>
            <person name="Mao Y."/>
        </authorList>
    </citation>
    <scope>NUCLEOTIDE SEQUENCE</scope>
    <source>
        <tissue evidence="1">Gametophyte</tissue>
    </source>
</reference>
<sequence>MIPYRPHRIAAAAVAGFAATAGLLRLPNAGAAAAPVIRRSGDVVPFPAPPPGVGVGRLHTLPAFQCRLLRDGPPGRCAPLSGDGGWNVRTRAEFKDNGASNSGDSATDGDTDVVDDDDGIGRPQDFLRQLLGELSQISGPRQALPKRMSKRRTWAVPRSAAGGADRGVPYPAALARALTLRRNSLGGHVLLAQGDAYEILVLSHTTAGRCPGEESGGCGLPIALATLGARRDAPLAALTVTTPVAGGNNSGGTPATPATRLATWSDAPLLSVGRAAATSRAPASPPSSNASTTTLEAALVWSVLSQALKRSISDAHYAKYQYARPTYHVDATSPPTSDVELILAVIVVLPEVATLALLGLASGSGRQHMEPGGGRRHRRRRDHQAYCLILCTGVVSLTGIVVLAVAESRGARWRAAAVLEEVATRATEGSGWAGVFAAHTEQLTIIAAVGYRPRLAGGLAIGLAVAYAVVAVVSAACLFDWPCLRRQKTAADPDGSDTEAAPSEWPVAEMTSEKAAEKAQ</sequence>
<dbReference type="Proteomes" id="UP000798662">
    <property type="component" value="Chromosome 1"/>
</dbReference>
<dbReference type="EMBL" id="CM020618">
    <property type="protein sequence ID" value="KAK1859264.1"/>
    <property type="molecule type" value="Genomic_DNA"/>
</dbReference>
<gene>
    <name evidence="1" type="ORF">I4F81_001861</name>
</gene>
<protein>
    <submittedName>
        <fullName evidence="1">Uncharacterized protein</fullName>
    </submittedName>
</protein>
<accession>A0ACC3BMQ5</accession>
<proteinExistence type="predicted"/>